<keyword evidence="3" id="KW-1185">Reference proteome</keyword>
<proteinExistence type="predicted"/>
<reference evidence="2 3" key="1">
    <citation type="submission" date="2020-05" db="EMBL/GenBank/DDBJ databases">
        <title>Genome sequences of pea root nodulating Rhizobium spp.</title>
        <authorList>
            <person name="Rahi P."/>
        </authorList>
    </citation>
    <scope>NUCLEOTIDE SEQUENCE [LARGE SCALE GENOMIC DNA]</scope>
    <source>
        <strain evidence="3">JKLM 12A2</strain>
    </source>
</reference>
<name>A0ABX6PB52_9HYPH</name>
<feature type="compositionally biased region" description="Polar residues" evidence="1">
    <location>
        <begin position="28"/>
        <end position="49"/>
    </location>
</feature>
<accession>A0ABX6PB52</accession>
<protein>
    <submittedName>
        <fullName evidence="2">Uncharacterized protein</fullName>
    </submittedName>
</protein>
<sequence>MSTRSQVGEMIQRRERWPIGNEPRTARGSAQGSLRRSGWKTASQSTVEC</sequence>
<organism evidence="2 3">
    <name type="scientific">Rhizobium indicum</name>
    <dbReference type="NCBI Taxonomy" id="2583231"/>
    <lineage>
        <taxon>Bacteria</taxon>
        <taxon>Pseudomonadati</taxon>
        <taxon>Pseudomonadota</taxon>
        <taxon>Alphaproteobacteria</taxon>
        <taxon>Hyphomicrobiales</taxon>
        <taxon>Rhizobiaceae</taxon>
        <taxon>Rhizobium/Agrobacterium group</taxon>
        <taxon>Rhizobium</taxon>
    </lineage>
</organism>
<feature type="region of interest" description="Disordered" evidence="1">
    <location>
        <begin position="1"/>
        <end position="49"/>
    </location>
</feature>
<evidence type="ECO:0000256" key="1">
    <source>
        <dbReference type="SAM" id="MobiDB-lite"/>
    </source>
</evidence>
<dbReference type="Proteomes" id="UP000305673">
    <property type="component" value="Chromosome"/>
</dbReference>
<evidence type="ECO:0000313" key="2">
    <source>
        <dbReference type="EMBL" id="QKK15422.1"/>
    </source>
</evidence>
<dbReference type="EMBL" id="CP054021">
    <property type="protein sequence ID" value="QKK15422.1"/>
    <property type="molecule type" value="Genomic_DNA"/>
</dbReference>
<dbReference type="RefSeq" id="WP_173883532.1">
    <property type="nucleotide sequence ID" value="NZ_CP054021.1"/>
</dbReference>
<evidence type="ECO:0000313" key="3">
    <source>
        <dbReference type="Proteomes" id="UP000305673"/>
    </source>
</evidence>
<gene>
    <name evidence="2" type="ORF">FFM53_003040</name>
</gene>